<name>X8ITN3_9AGAM</name>
<feature type="domain" description="DUF6535" evidence="2">
    <location>
        <begin position="17"/>
        <end position="196"/>
    </location>
</feature>
<feature type="transmembrane region" description="Helical" evidence="1">
    <location>
        <begin position="41"/>
        <end position="58"/>
    </location>
</feature>
<feature type="transmembrane region" description="Helical" evidence="1">
    <location>
        <begin position="166"/>
        <end position="194"/>
    </location>
</feature>
<dbReference type="OrthoDB" id="3235960at2759"/>
<dbReference type="InterPro" id="IPR045338">
    <property type="entry name" value="DUF6535"/>
</dbReference>
<keyword evidence="1 3" id="KW-0812">Transmembrane</keyword>
<dbReference type="Pfam" id="PF20153">
    <property type="entry name" value="DUF6535"/>
    <property type="match status" value="1"/>
</dbReference>
<proteinExistence type="predicted"/>
<dbReference type="EMBL" id="JATN01000322">
    <property type="protein sequence ID" value="EUC53488.1"/>
    <property type="molecule type" value="Genomic_DNA"/>
</dbReference>
<protein>
    <submittedName>
        <fullName evidence="3">Transmembrane protein, putative</fullName>
    </submittedName>
</protein>
<dbReference type="AlphaFoldDB" id="X8ITN3"/>
<evidence type="ECO:0000259" key="2">
    <source>
        <dbReference type="Pfam" id="PF20153"/>
    </source>
</evidence>
<sequence length="950" mass="105220">MASDRFGEELAPDAAIWNIYMDEVEEHDNELVSRRQQSLDTLLLFAALFSAVLTAFLVESKDLLQQDPEIVSIALLLAIAQSQQRMELGLPAPQGSITPVSVPDFEPLWSARWVNGIWFTALGLSLSAALIAMLAKEWLSAYLSFRPRSARRRAFIRQSRLQGLEDWWALHIVDLLPTLLHASLLLFSVGLVIYLWDYDVAVAAVLSGVIGLTLTFYLVTGILGATFEFCPFVTEVSGYIRRAVLALFSPSREQRPENNNESAAPSIQDLKALLWLANNARDPSVVDYSYQAMAGLHASTYIKSTSITAQLNSDVGAGATHEGPIYVYRESTLASLLDTVVARFEGLLAGTLETGSGEPPNWLTGLTVKISGLDILNKIDMLWSSNLPPRSISGNNFAQLLITKQEVMQRVTKESIAEYSATSGLRVYDHERDGNTRKPHIYRYLAPTVTYGNTVNMCGTAAPGLTPVELYKMFTKWLDMSVSLVLDCCRGEIFIDPYLLEGLKKAMGDAASYLDRNAPKDNLELVPHNTPLERMNKLASTSLPDFDPYASPPVSESLGRSIDTLGALISYLLNCVKAGPNPAAHLATLKIFDALAPITLRQLCHPDVGIDKIQQSFNFQDLDSRSSFARRDLLYIVVRYAMITASYLHKVMSRHPRFIQLFDDALDVVYYAIEEDPGFNLEHGGPVGAFGRHFNDFISILIMASEKESNFNLLTANTAENLCCFASQRLASNAYPCMYYLPPTCTLILLRLLAPTEQLFSSTIRGMLEAVINRMRTSPTDYTHTLPPLFASIPTPRPPIEYLQQWTHSGQIFSSLIRTTSKNSKYTQSILHAITAIVKLAANRDPKLSVEPIELGSPAIQGFLQAITWALPRLSSTQGEEENYRGFVIAASILLTRATIDETSQETLVNDPSLAPILKEGKYEQGTNIRGLSQAEWEGFVHKLSAQQNP</sequence>
<organism evidence="3 4">
    <name type="scientific">Rhizoctonia solani AG-3 Rhs1AP</name>
    <dbReference type="NCBI Taxonomy" id="1086054"/>
    <lineage>
        <taxon>Eukaryota</taxon>
        <taxon>Fungi</taxon>
        <taxon>Dikarya</taxon>
        <taxon>Basidiomycota</taxon>
        <taxon>Agaricomycotina</taxon>
        <taxon>Agaricomycetes</taxon>
        <taxon>Cantharellales</taxon>
        <taxon>Ceratobasidiaceae</taxon>
        <taxon>Rhizoctonia</taxon>
    </lineage>
</organism>
<feature type="transmembrane region" description="Helical" evidence="1">
    <location>
        <begin position="117"/>
        <end position="145"/>
    </location>
</feature>
<keyword evidence="1" id="KW-0472">Membrane</keyword>
<dbReference type="Proteomes" id="UP000030108">
    <property type="component" value="Unassembled WGS sequence"/>
</dbReference>
<gene>
    <name evidence="3" type="ORF">RSOL_006150</name>
</gene>
<feature type="non-terminal residue" evidence="3">
    <location>
        <position position="950"/>
    </location>
</feature>
<evidence type="ECO:0000313" key="4">
    <source>
        <dbReference type="Proteomes" id="UP000030108"/>
    </source>
</evidence>
<accession>X8ITN3</accession>
<comment type="caution">
    <text evidence="3">The sequence shown here is derived from an EMBL/GenBank/DDBJ whole genome shotgun (WGS) entry which is preliminary data.</text>
</comment>
<evidence type="ECO:0000256" key="1">
    <source>
        <dbReference type="SAM" id="Phobius"/>
    </source>
</evidence>
<evidence type="ECO:0000313" key="3">
    <source>
        <dbReference type="EMBL" id="EUC53488.1"/>
    </source>
</evidence>
<feature type="transmembrane region" description="Helical" evidence="1">
    <location>
        <begin position="200"/>
        <end position="219"/>
    </location>
</feature>
<keyword evidence="1" id="KW-1133">Transmembrane helix</keyword>
<reference evidence="4" key="1">
    <citation type="journal article" date="2014" name="Genome Announc.">
        <title>Draft genome sequence of the plant-pathogenic soil fungus Rhizoctonia solani anastomosis group 3 strain Rhs1AP.</title>
        <authorList>
            <person name="Cubeta M.A."/>
            <person name="Thomas E."/>
            <person name="Dean R.A."/>
            <person name="Jabaji S."/>
            <person name="Neate S.M."/>
            <person name="Tavantzis S."/>
            <person name="Toda T."/>
            <person name="Vilgalys R."/>
            <person name="Bharathan N."/>
            <person name="Fedorova-Abrams N."/>
            <person name="Pakala S.B."/>
            <person name="Pakala S.M."/>
            <person name="Zafar N."/>
            <person name="Joardar V."/>
            <person name="Losada L."/>
            <person name="Nierman W.C."/>
        </authorList>
    </citation>
    <scope>NUCLEOTIDE SEQUENCE [LARGE SCALE GENOMIC DNA]</scope>
    <source>
        <strain evidence="4">AG-3</strain>
    </source>
</reference>